<accession>A0A564ZMX2</accession>
<evidence type="ECO:0000313" key="4">
    <source>
        <dbReference type="EMBL" id="VUZ86446.1"/>
    </source>
</evidence>
<dbReference type="AlphaFoldDB" id="A0A564ZMX2"/>
<protein>
    <recommendedName>
        <fullName evidence="3">Nucleotide-binding protein MELA_02849</fullName>
    </recommendedName>
</protein>
<dbReference type="PANTHER" id="PTHR30476:SF0">
    <property type="entry name" value="UPF0234 PROTEIN YAJQ"/>
    <property type="match status" value="1"/>
</dbReference>
<dbReference type="SUPFAM" id="SSF89963">
    <property type="entry name" value="YajQ-like"/>
    <property type="match status" value="2"/>
</dbReference>
<comment type="similarity">
    <text evidence="2 3">Belongs to the YajQ family.</text>
</comment>
<evidence type="ECO:0000313" key="5">
    <source>
        <dbReference type="Proteomes" id="UP000334340"/>
    </source>
</evidence>
<evidence type="ECO:0000256" key="1">
    <source>
        <dbReference type="ARBA" id="ARBA00022741"/>
    </source>
</evidence>
<dbReference type="InterPro" id="IPR035570">
    <property type="entry name" value="UPF0234_N"/>
</dbReference>
<dbReference type="InterPro" id="IPR007551">
    <property type="entry name" value="YajQ/Smlt4090-like"/>
</dbReference>
<evidence type="ECO:0000256" key="2">
    <source>
        <dbReference type="ARBA" id="ARBA00093450"/>
    </source>
</evidence>
<dbReference type="NCBIfam" id="NF003819">
    <property type="entry name" value="PRK05412.1"/>
    <property type="match status" value="1"/>
</dbReference>
<name>A0A564ZMX2_9BACT</name>
<proteinExistence type="inferred from homology"/>
<dbReference type="Proteomes" id="UP000334340">
    <property type="component" value="Unassembled WGS sequence"/>
</dbReference>
<dbReference type="Pfam" id="PF04461">
    <property type="entry name" value="YajQ"/>
    <property type="match status" value="1"/>
</dbReference>
<reference evidence="4 5" key="1">
    <citation type="submission" date="2019-07" db="EMBL/GenBank/DDBJ databases">
        <authorList>
            <person name="Cremers G."/>
        </authorList>
    </citation>
    <scope>NUCLEOTIDE SEQUENCE [LARGE SCALE GENOMIC DNA]</scope>
</reference>
<dbReference type="PANTHER" id="PTHR30476">
    <property type="entry name" value="UPF0234 PROTEIN YAJQ"/>
    <property type="match status" value="1"/>
</dbReference>
<dbReference type="InterPro" id="IPR035571">
    <property type="entry name" value="UPF0234-like_C"/>
</dbReference>
<dbReference type="Gene3D" id="3.30.70.990">
    <property type="entry name" value="YajQ-like, domain 2"/>
    <property type="match status" value="1"/>
</dbReference>
<dbReference type="GO" id="GO:0000166">
    <property type="term" value="F:nucleotide binding"/>
    <property type="evidence" value="ECO:0007669"/>
    <property type="project" value="UniProtKB-UniRule"/>
</dbReference>
<organism evidence="4 5">
    <name type="scientific">Candidatus Methylomirabilis lanthanidiphila</name>
    <dbReference type="NCBI Taxonomy" id="2211376"/>
    <lineage>
        <taxon>Bacteria</taxon>
        <taxon>Candidatus Methylomirabilota</taxon>
        <taxon>Candidatus Methylomirabilia</taxon>
        <taxon>Candidatus Methylomirabilales</taxon>
        <taxon>Candidatus Methylomirabilaceae</taxon>
        <taxon>Candidatus Methylomirabilis</taxon>
    </lineage>
</organism>
<dbReference type="HAMAP" id="MF_00632">
    <property type="entry name" value="UPF0234"/>
    <property type="match status" value="1"/>
</dbReference>
<dbReference type="EMBL" id="CABIKM010000055">
    <property type="protein sequence ID" value="VUZ86446.1"/>
    <property type="molecule type" value="Genomic_DNA"/>
</dbReference>
<comment type="function">
    <text evidence="3">Nucleotide-binding protein.</text>
</comment>
<dbReference type="GO" id="GO:0005829">
    <property type="term" value="C:cytosol"/>
    <property type="evidence" value="ECO:0007669"/>
    <property type="project" value="TreeGrafter"/>
</dbReference>
<dbReference type="CDD" id="cd11740">
    <property type="entry name" value="YajQ_like"/>
    <property type="match status" value="1"/>
</dbReference>
<keyword evidence="5" id="KW-1185">Reference proteome</keyword>
<gene>
    <name evidence="4" type="ORF">MELA_02849</name>
</gene>
<sequence>MSNEASFDISSTVDLQEVDNAVQQVTKEIQQRFDFKGSASRVTRDEQGLLLYADDAYKLKAVVELLESKLVRRKVSLKALTYETPEPATKGTVRQRVTLKQGIPTEKAKEITKVIRGLGVKVTGQIQGDQIRVSAKSKDDLQAVIQALRAHDFDIDLQFGNYR</sequence>
<dbReference type="InterPro" id="IPR036183">
    <property type="entry name" value="YajQ-like_sf"/>
</dbReference>
<evidence type="ECO:0000256" key="3">
    <source>
        <dbReference type="HAMAP-Rule" id="MF_00632"/>
    </source>
</evidence>
<dbReference type="Gene3D" id="3.30.70.860">
    <property type="match status" value="1"/>
</dbReference>
<keyword evidence="1 3" id="KW-0547">Nucleotide-binding</keyword>